<dbReference type="Gene3D" id="1.20.1280.20">
    <property type="entry name" value="HscB, C-terminal domain"/>
    <property type="match status" value="1"/>
</dbReference>
<dbReference type="InterPro" id="IPR009073">
    <property type="entry name" value="HscB_oligo_C"/>
</dbReference>
<dbReference type="NCBIfam" id="TIGR00714">
    <property type="entry name" value="hscB"/>
    <property type="match status" value="1"/>
</dbReference>
<dbReference type="Proteomes" id="UP001203338">
    <property type="component" value="Unassembled WGS sequence"/>
</dbReference>
<evidence type="ECO:0000313" key="6">
    <source>
        <dbReference type="EMBL" id="MCL6269026.1"/>
    </source>
</evidence>
<comment type="subunit">
    <text evidence="4">Interacts with HscA and stimulates its ATPase activity.</text>
</comment>
<organism evidence="6 7">
    <name type="scientific">Parendozoicomonas callyspongiae</name>
    <dbReference type="NCBI Taxonomy" id="2942213"/>
    <lineage>
        <taxon>Bacteria</taxon>
        <taxon>Pseudomonadati</taxon>
        <taxon>Pseudomonadota</taxon>
        <taxon>Gammaproteobacteria</taxon>
        <taxon>Oceanospirillales</taxon>
        <taxon>Endozoicomonadaceae</taxon>
        <taxon>Parendozoicomonas</taxon>
    </lineage>
</organism>
<dbReference type="PANTHER" id="PTHR14021">
    <property type="entry name" value="IRON-SULFUR CLUSTER CO-CHAPERONE PROTEIN HSCB"/>
    <property type="match status" value="1"/>
</dbReference>
<dbReference type="PANTHER" id="PTHR14021:SF15">
    <property type="entry name" value="IRON-SULFUR CLUSTER CO-CHAPERONE PROTEIN HSCB"/>
    <property type="match status" value="1"/>
</dbReference>
<sequence length="186" mass="21041">MSDIPAGIDLTASYFELFGMEAGYDINRDAIQDRYLDLQRIVHPDRFAGLGERGQRLAVQYAAFVNEAYQTLCSPLKRALYLLEHSGHPVDIEKNTVMDTGFLMQQLELREELGEVRESCDPESAIEAVLEHAEELMTSLQLGFVTCWKSGTADDLEKAADFARKMHFAEKLISEAEELEEQLFDS</sequence>
<dbReference type="SMART" id="SM00271">
    <property type="entry name" value="DnaJ"/>
    <property type="match status" value="1"/>
</dbReference>
<evidence type="ECO:0000256" key="1">
    <source>
        <dbReference type="ARBA" id="ARBA00010476"/>
    </source>
</evidence>
<keyword evidence="2 4" id="KW-0143">Chaperone</keyword>
<dbReference type="EMBL" id="JAMFLX010000003">
    <property type="protein sequence ID" value="MCL6269026.1"/>
    <property type="molecule type" value="Genomic_DNA"/>
</dbReference>
<comment type="similarity">
    <text evidence="1 4">Belongs to the HscB family.</text>
</comment>
<dbReference type="Gene3D" id="1.10.287.110">
    <property type="entry name" value="DnaJ domain"/>
    <property type="match status" value="1"/>
</dbReference>
<comment type="caution">
    <text evidence="6">The sequence shown here is derived from an EMBL/GenBank/DDBJ whole genome shotgun (WGS) entry which is preliminary data.</text>
</comment>
<dbReference type="InterPro" id="IPR036386">
    <property type="entry name" value="HscB_C_sf"/>
</dbReference>
<dbReference type="InterPro" id="IPR004640">
    <property type="entry name" value="HscB"/>
</dbReference>
<dbReference type="InterPro" id="IPR036869">
    <property type="entry name" value="J_dom_sf"/>
</dbReference>
<evidence type="ECO:0000256" key="2">
    <source>
        <dbReference type="ARBA" id="ARBA00023186"/>
    </source>
</evidence>
<dbReference type="PROSITE" id="PS50076">
    <property type="entry name" value="DNAJ_2"/>
    <property type="match status" value="1"/>
</dbReference>
<dbReference type="HAMAP" id="MF_00682">
    <property type="entry name" value="HscB"/>
    <property type="match status" value="1"/>
</dbReference>
<evidence type="ECO:0000259" key="5">
    <source>
        <dbReference type="PROSITE" id="PS50076"/>
    </source>
</evidence>
<dbReference type="SUPFAM" id="SSF47144">
    <property type="entry name" value="HSC20 (HSCB), C-terminal oligomerisation domain"/>
    <property type="match status" value="1"/>
</dbReference>
<evidence type="ECO:0000256" key="3">
    <source>
        <dbReference type="ARBA" id="ARBA00025596"/>
    </source>
</evidence>
<dbReference type="SUPFAM" id="SSF46565">
    <property type="entry name" value="Chaperone J-domain"/>
    <property type="match status" value="1"/>
</dbReference>
<keyword evidence="7" id="KW-1185">Reference proteome</keyword>
<evidence type="ECO:0000313" key="7">
    <source>
        <dbReference type="Proteomes" id="UP001203338"/>
    </source>
</evidence>
<gene>
    <name evidence="4 6" type="primary">hscB</name>
    <name evidence="6" type="ORF">M3P05_03595</name>
</gene>
<feature type="domain" description="J" evidence="5">
    <location>
        <begin position="13"/>
        <end position="85"/>
    </location>
</feature>
<accession>A0ABT0PCS9</accession>
<protein>
    <recommendedName>
        <fullName evidence="4">Co-chaperone protein HscB homolog</fullName>
    </recommendedName>
</protein>
<proteinExistence type="inferred from homology"/>
<dbReference type="Pfam" id="PF07743">
    <property type="entry name" value="HSCB_C"/>
    <property type="match status" value="1"/>
</dbReference>
<dbReference type="InterPro" id="IPR001623">
    <property type="entry name" value="DnaJ_domain"/>
</dbReference>
<dbReference type="RefSeq" id="WP_249697855.1">
    <property type="nucleotide sequence ID" value="NZ_JAMFLX010000003.1"/>
</dbReference>
<name>A0ABT0PCS9_9GAMM</name>
<evidence type="ECO:0000256" key="4">
    <source>
        <dbReference type="HAMAP-Rule" id="MF_00682"/>
    </source>
</evidence>
<dbReference type="CDD" id="cd06257">
    <property type="entry name" value="DnaJ"/>
    <property type="match status" value="1"/>
</dbReference>
<reference evidence="6 7" key="1">
    <citation type="submission" date="2022-05" db="EMBL/GenBank/DDBJ databases">
        <authorList>
            <person name="Park J.-S."/>
        </authorList>
    </citation>
    <scope>NUCLEOTIDE SEQUENCE [LARGE SCALE GENOMIC DNA]</scope>
    <source>
        <strain evidence="6 7">2012CJ34-2</strain>
    </source>
</reference>
<comment type="function">
    <text evidence="3 4">Co-chaperone involved in the maturation of iron-sulfur cluster-containing proteins. Seems to help targeting proteins to be folded toward HscA.</text>
</comment>